<accession>A0A177T465</accession>
<dbReference type="EMBL" id="LWDF02000936">
    <property type="protein sequence ID" value="KAE8241302.1"/>
    <property type="molecule type" value="Genomic_DNA"/>
</dbReference>
<evidence type="ECO:0000313" key="3">
    <source>
        <dbReference type="Proteomes" id="UP000077521"/>
    </source>
</evidence>
<gene>
    <name evidence="2" type="ORF">A4X13_0g7474</name>
</gene>
<dbReference type="AlphaFoldDB" id="A0A177T465"/>
<evidence type="ECO:0000313" key="2">
    <source>
        <dbReference type="EMBL" id="KAE8241302.1"/>
    </source>
</evidence>
<name>A0A177T465_9BASI</name>
<reference evidence="2" key="1">
    <citation type="submission" date="2016-04" db="EMBL/GenBank/DDBJ databases">
        <authorList>
            <person name="Nguyen H.D."/>
            <person name="Samba Siva P."/>
            <person name="Cullis J."/>
            <person name="Levesque C.A."/>
            <person name="Hambleton S."/>
        </authorList>
    </citation>
    <scope>NUCLEOTIDE SEQUENCE</scope>
    <source>
        <strain evidence="2">DAOMC 236416</strain>
    </source>
</reference>
<proteinExistence type="predicted"/>
<dbReference type="Proteomes" id="UP000077521">
    <property type="component" value="Unassembled WGS sequence"/>
</dbReference>
<protein>
    <submittedName>
        <fullName evidence="2">Uncharacterized protein</fullName>
    </submittedName>
</protein>
<sequence length="137" mass="15310">MLAELALKLNLFHHPPPLLLAPARASLLPRGDPLINEGIKWFDEAIRVAKDPNVDIETLEGLVRTKWFDEAIRVAKDPNVDIGTLEELVRKGREVVKKLEATIEDLDKDAPPSPPRYDLTPSSPHSNPPTASVEHRF</sequence>
<comment type="caution">
    <text evidence="2">The sequence shown here is derived from an EMBL/GenBank/DDBJ whole genome shotgun (WGS) entry which is preliminary data.</text>
</comment>
<organism evidence="2 3">
    <name type="scientific">Tilletia indica</name>
    <dbReference type="NCBI Taxonomy" id="43049"/>
    <lineage>
        <taxon>Eukaryota</taxon>
        <taxon>Fungi</taxon>
        <taxon>Dikarya</taxon>
        <taxon>Basidiomycota</taxon>
        <taxon>Ustilaginomycotina</taxon>
        <taxon>Exobasidiomycetes</taxon>
        <taxon>Tilletiales</taxon>
        <taxon>Tilletiaceae</taxon>
        <taxon>Tilletia</taxon>
    </lineage>
</organism>
<evidence type="ECO:0000256" key="1">
    <source>
        <dbReference type="SAM" id="MobiDB-lite"/>
    </source>
</evidence>
<keyword evidence="3" id="KW-1185">Reference proteome</keyword>
<feature type="region of interest" description="Disordered" evidence="1">
    <location>
        <begin position="103"/>
        <end position="137"/>
    </location>
</feature>
<reference evidence="2" key="2">
    <citation type="journal article" date="2019" name="IMA Fungus">
        <title>Genome sequencing and comparison of five Tilletia species to identify candidate genes for the detection of regulated species infecting wheat.</title>
        <authorList>
            <person name="Nguyen H.D.T."/>
            <person name="Sultana T."/>
            <person name="Kesanakurti P."/>
            <person name="Hambleton S."/>
        </authorList>
    </citation>
    <scope>NUCLEOTIDE SEQUENCE</scope>
    <source>
        <strain evidence="2">DAOMC 236416</strain>
    </source>
</reference>
<feature type="compositionally biased region" description="Polar residues" evidence="1">
    <location>
        <begin position="120"/>
        <end position="130"/>
    </location>
</feature>